<dbReference type="NCBIfam" id="TIGR01640">
    <property type="entry name" value="F_box_assoc_1"/>
    <property type="match status" value="1"/>
</dbReference>
<dbReference type="SUPFAM" id="SSF81383">
    <property type="entry name" value="F-box domain"/>
    <property type="match status" value="1"/>
</dbReference>
<dbReference type="PROSITE" id="PS50181">
    <property type="entry name" value="FBOX"/>
    <property type="match status" value="1"/>
</dbReference>
<dbReference type="SMART" id="SM00256">
    <property type="entry name" value="FBOX"/>
    <property type="match status" value="1"/>
</dbReference>
<dbReference type="InterPro" id="IPR006527">
    <property type="entry name" value="F-box-assoc_dom_typ1"/>
</dbReference>
<dbReference type="Pfam" id="PF00646">
    <property type="entry name" value="F-box"/>
    <property type="match status" value="1"/>
</dbReference>
<dbReference type="PANTHER" id="PTHR31672:SF13">
    <property type="entry name" value="F-BOX PROTEIN CPR30-LIKE"/>
    <property type="match status" value="1"/>
</dbReference>
<comment type="caution">
    <text evidence="3">The sequence shown here is derived from an EMBL/GenBank/DDBJ whole genome shotgun (WGS) entry which is preliminary data.</text>
</comment>
<dbReference type="InterPro" id="IPR011043">
    <property type="entry name" value="Gal_Oxase/kelch_b-propeller"/>
</dbReference>
<gene>
    <name evidence="3" type="ORF">SLEP1_g37707</name>
</gene>
<evidence type="ECO:0000313" key="4">
    <source>
        <dbReference type="Proteomes" id="UP001054252"/>
    </source>
</evidence>
<dbReference type="PANTHER" id="PTHR31672">
    <property type="entry name" value="BNACNNG10540D PROTEIN"/>
    <property type="match status" value="1"/>
</dbReference>
<feature type="compositionally biased region" description="Basic residues" evidence="1">
    <location>
        <begin position="7"/>
        <end position="17"/>
    </location>
</feature>
<protein>
    <recommendedName>
        <fullName evidence="2">F-box domain-containing protein</fullName>
    </recommendedName>
</protein>
<dbReference type="EMBL" id="BPVZ01000080">
    <property type="protein sequence ID" value="GKV28689.1"/>
    <property type="molecule type" value="Genomic_DNA"/>
</dbReference>
<dbReference type="InterPro" id="IPR017451">
    <property type="entry name" value="F-box-assoc_interact_dom"/>
</dbReference>
<dbReference type="Pfam" id="PF07734">
    <property type="entry name" value="FBA_1"/>
    <property type="match status" value="1"/>
</dbReference>
<dbReference type="InterPro" id="IPR001810">
    <property type="entry name" value="F-box_dom"/>
</dbReference>
<dbReference type="AlphaFoldDB" id="A0AAV5KVI2"/>
<evidence type="ECO:0000313" key="3">
    <source>
        <dbReference type="EMBL" id="GKV28689.1"/>
    </source>
</evidence>
<accession>A0AAV5KVI2</accession>
<dbReference type="Proteomes" id="UP001054252">
    <property type="component" value="Unassembled WGS sequence"/>
</dbReference>
<name>A0AAV5KVI2_9ROSI</name>
<proteinExistence type="predicted"/>
<dbReference type="InterPro" id="IPR050796">
    <property type="entry name" value="SCF_F-box_component"/>
</dbReference>
<feature type="region of interest" description="Disordered" evidence="1">
    <location>
        <begin position="1"/>
        <end position="21"/>
    </location>
</feature>
<sequence length="376" mass="43319">MAGKNRTGGKHRLRKVTKSSSQPPVVQQVLIPPDIITEILSMLPPKAFARFRCLSKSFNSFLTESRLIQNLALHPTQKLEIQKLLFNNDHHTCPPRSLNLEKIDLDHCSLGVYFFEKLDLPYVSSSVASCNGLLIDYYYSGTFILLNPSTGEYRSEARPYGEFFGFGYDLTNEDYKILVGSWSNVEHVDHNICIAKVFSFQNKRWKSINPDPSAKLKPIGEGAVYVCGALHWIALDCCHYHSCRYSYYHDNHGRYYRQYISALGGRLCMTMHHSITKSTDIWVMEKYGDAKSWIKLQTICRYYNSDLKYCLSSICYTKNGCIVCRSPYHLGLDIYDPRNKSWSVLEFPRDLQPMCLRAAYEENFVSLRELLGDQIN</sequence>
<evidence type="ECO:0000259" key="2">
    <source>
        <dbReference type="PROSITE" id="PS50181"/>
    </source>
</evidence>
<dbReference type="InterPro" id="IPR036047">
    <property type="entry name" value="F-box-like_dom_sf"/>
</dbReference>
<evidence type="ECO:0000256" key="1">
    <source>
        <dbReference type="SAM" id="MobiDB-lite"/>
    </source>
</evidence>
<reference evidence="3 4" key="1">
    <citation type="journal article" date="2021" name="Commun. Biol.">
        <title>The genome of Shorea leprosula (Dipterocarpaceae) highlights the ecological relevance of drought in aseasonal tropical rainforests.</title>
        <authorList>
            <person name="Ng K.K.S."/>
            <person name="Kobayashi M.J."/>
            <person name="Fawcett J.A."/>
            <person name="Hatakeyama M."/>
            <person name="Paape T."/>
            <person name="Ng C.H."/>
            <person name="Ang C.C."/>
            <person name="Tnah L.H."/>
            <person name="Lee C.T."/>
            <person name="Nishiyama T."/>
            <person name="Sese J."/>
            <person name="O'Brien M.J."/>
            <person name="Copetti D."/>
            <person name="Mohd Noor M.I."/>
            <person name="Ong R.C."/>
            <person name="Putra M."/>
            <person name="Sireger I.Z."/>
            <person name="Indrioko S."/>
            <person name="Kosugi Y."/>
            <person name="Izuno A."/>
            <person name="Isagi Y."/>
            <person name="Lee S.L."/>
            <person name="Shimizu K.K."/>
        </authorList>
    </citation>
    <scope>NUCLEOTIDE SEQUENCE [LARGE SCALE GENOMIC DNA]</scope>
    <source>
        <strain evidence="3">214</strain>
    </source>
</reference>
<organism evidence="3 4">
    <name type="scientific">Rubroshorea leprosula</name>
    <dbReference type="NCBI Taxonomy" id="152421"/>
    <lineage>
        <taxon>Eukaryota</taxon>
        <taxon>Viridiplantae</taxon>
        <taxon>Streptophyta</taxon>
        <taxon>Embryophyta</taxon>
        <taxon>Tracheophyta</taxon>
        <taxon>Spermatophyta</taxon>
        <taxon>Magnoliopsida</taxon>
        <taxon>eudicotyledons</taxon>
        <taxon>Gunneridae</taxon>
        <taxon>Pentapetalae</taxon>
        <taxon>rosids</taxon>
        <taxon>malvids</taxon>
        <taxon>Malvales</taxon>
        <taxon>Dipterocarpaceae</taxon>
        <taxon>Rubroshorea</taxon>
    </lineage>
</organism>
<keyword evidence="4" id="KW-1185">Reference proteome</keyword>
<feature type="domain" description="F-box" evidence="2">
    <location>
        <begin position="25"/>
        <end position="71"/>
    </location>
</feature>
<dbReference type="SUPFAM" id="SSF50965">
    <property type="entry name" value="Galactose oxidase, central domain"/>
    <property type="match status" value="1"/>
</dbReference>